<comment type="similarity">
    <text evidence="1">Belongs to the AB hydrolase superfamily.</text>
</comment>
<keyword evidence="4" id="KW-1185">Reference proteome</keyword>
<feature type="domain" description="AB hydrolase-1" evidence="2">
    <location>
        <begin position="21"/>
        <end position="257"/>
    </location>
</feature>
<evidence type="ECO:0000256" key="1">
    <source>
        <dbReference type="ARBA" id="ARBA00008645"/>
    </source>
</evidence>
<comment type="caution">
    <text evidence="3">The sequence shown here is derived from an EMBL/GenBank/DDBJ whole genome shotgun (WGS) entry which is preliminary data.</text>
</comment>
<dbReference type="RefSeq" id="WP_106290396.1">
    <property type="nucleotide sequence ID" value="NZ_PVTH01000001.1"/>
</dbReference>
<dbReference type="OrthoDB" id="9780932at2"/>
<gene>
    <name evidence="3" type="ORF">B0I27_101146</name>
</gene>
<dbReference type="InterPro" id="IPR029058">
    <property type="entry name" value="AB_hydrolase_fold"/>
</dbReference>
<dbReference type="EMBL" id="PVTH01000001">
    <property type="protein sequence ID" value="PRY55178.1"/>
    <property type="molecule type" value="Genomic_DNA"/>
</dbReference>
<accession>A0A2T0UBC8</accession>
<sequence>MVDVLARNNVRITGKGEQIIMFAHGFGCDQNVWRYLLRDFEKGYTTIVFDFVGSGQSDLAAYDSQRYSSLDGYALDVIEILETLNLKNVVFIGHSVACMIGMKAAIVRPEYFGSLIFVAPSPCYIIDESYNGGMQRADLEALFEVMDSNYLGWSSSMAPLIMGNPERPELGEELTDNFCATDPDIAREFARVTFLSDNRADLKMLETPSLTLQCSSDMLAPIEVGHYIHENTANSTLAVLSATGHCPHMSHPEETIRAIRSYINDHGF</sequence>
<dbReference type="Gene3D" id="3.40.50.1820">
    <property type="entry name" value="alpha/beta hydrolase"/>
    <property type="match status" value="1"/>
</dbReference>
<proteinExistence type="inferred from homology"/>
<dbReference type="PANTHER" id="PTHR43039">
    <property type="entry name" value="ESTERASE-RELATED"/>
    <property type="match status" value="1"/>
</dbReference>
<name>A0A2T0UBC8_9SPHI</name>
<dbReference type="SUPFAM" id="SSF53474">
    <property type="entry name" value="alpha/beta-Hydrolases"/>
    <property type="match status" value="1"/>
</dbReference>
<dbReference type="InterPro" id="IPR000073">
    <property type="entry name" value="AB_hydrolase_1"/>
</dbReference>
<dbReference type="Pfam" id="PF12697">
    <property type="entry name" value="Abhydrolase_6"/>
    <property type="match status" value="1"/>
</dbReference>
<evidence type="ECO:0000313" key="3">
    <source>
        <dbReference type="EMBL" id="PRY55178.1"/>
    </source>
</evidence>
<evidence type="ECO:0000313" key="4">
    <source>
        <dbReference type="Proteomes" id="UP000238034"/>
    </source>
</evidence>
<dbReference type="Proteomes" id="UP000238034">
    <property type="component" value="Unassembled WGS sequence"/>
</dbReference>
<organism evidence="3 4">
    <name type="scientific">Arcticibacter pallidicorallinus</name>
    <dbReference type="NCBI Taxonomy" id="1259464"/>
    <lineage>
        <taxon>Bacteria</taxon>
        <taxon>Pseudomonadati</taxon>
        <taxon>Bacteroidota</taxon>
        <taxon>Sphingobacteriia</taxon>
        <taxon>Sphingobacteriales</taxon>
        <taxon>Sphingobacteriaceae</taxon>
        <taxon>Arcticibacter</taxon>
    </lineage>
</organism>
<dbReference type="AlphaFoldDB" id="A0A2T0UBC8"/>
<protein>
    <submittedName>
        <fullName evidence="3">Sigma-B regulation protein RsbQ</fullName>
    </submittedName>
</protein>
<reference evidence="3 4" key="1">
    <citation type="submission" date="2018-03" db="EMBL/GenBank/DDBJ databases">
        <title>Genomic Encyclopedia of Type Strains, Phase III (KMG-III): the genomes of soil and plant-associated and newly described type strains.</title>
        <authorList>
            <person name="Whitman W."/>
        </authorList>
    </citation>
    <scope>NUCLEOTIDE SEQUENCE [LARGE SCALE GENOMIC DNA]</scope>
    <source>
        <strain evidence="3 4">CGMCC 1.9313</strain>
    </source>
</reference>
<evidence type="ECO:0000259" key="2">
    <source>
        <dbReference type="Pfam" id="PF12697"/>
    </source>
</evidence>